<protein>
    <submittedName>
        <fullName evidence="2">Succinyl-diaminopimelate desuccinylase</fullName>
        <ecNumber evidence="2">3.5.1.18</ecNumber>
    </submittedName>
</protein>
<dbReference type="Gene3D" id="3.40.630.10">
    <property type="entry name" value="Zn peptidases"/>
    <property type="match status" value="1"/>
</dbReference>
<dbReference type="GO" id="GO:0009014">
    <property type="term" value="F:succinyl-diaminopimelate desuccinylase activity"/>
    <property type="evidence" value="ECO:0007669"/>
    <property type="project" value="UniProtKB-EC"/>
</dbReference>
<reference evidence="2 3" key="1">
    <citation type="journal article" date="2015" name="Biotechnol. Bioeng.">
        <title>Genome sequence and phenotypic characterization of Caulobacter segnis.</title>
        <authorList>
            <person name="Patel S."/>
            <person name="Fletcher B."/>
            <person name="Scott D.C."/>
            <person name="Ely B."/>
        </authorList>
    </citation>
    <scope>NUCLEOTIDE SEQUENCE [LARGE SCALE GENOMIC DNA]</scope>
    <source>
        <strain evidence="2 3">ERI-2</strain>
    </source>
</reference>
<name>A0A168LY15_9CLOT</name>
<comment type="caution">
    <text evidence="2">The sequence shown here is derived from an EMBL/GenBank/DDBJ whole genome shotgun (WGS) entry which is preliminary data.</text>
</comment>
<keyword evidence="2" id="KW-0378">Hydrolase</keyword>
<organism evidence="2 3">
    <name type="scientific">Clostridium ljungdahlii</name>
    <dbReference type="NCBI Taxonomy" id="1538"/>
    <lineage>
        <taxon>Bacteria</taxon>
        <taxon>Bacillati</taxon>
        <taxon>Bacillota</taxon>
        <taxon>Clostridia</taxon>
        <taxon>Eubacteriales</taxon>
        <taxon>Clostridiaceae</taxon>
        <taxon>Clostridium</taxon>
    </lineage>
</organism>
<evidence type="ECO:0000313" key="3">
    <source>
        <dbReference type="Proteomes" id="UP000077407"/>
    </source>
</evidence>
<dbReference type="EMBL" id="LITT01000046">
    <property type="protein sequence ID" value="OAA83851.1"/>
    <property type="molecule type" value="Genomic_DNA"/>
</dbReference>
<proteinExistence type="predicted"/>
<dbReference type="InterPro" id="IPR012166">
    <property type="entry name" value="Uncharacterised_RocB"/>
</dbReference>
<dbReference type="AlphaFoldDB" id="A0A168LY15"/>
<accession>A0A168LY15</accession>
<dbReference type="InterPro" id="IPR002933">
    <property type="entry name" value="Peptidase_M20"/>
</dbReference>
<dbReference type="OrthoDB" id="9815360at2"/>
<comment type="cofactor">
    <cofactor evidence="1">
        <name>Zn(2+)</name>
        <dbReference type="ChEBI" id="CHEBI:29105"/>
    </cofactor>
</comment>
<evidence type="ECO:0000256" key="1">
    <source>
        <dbReference type="ARBA" id="ARBA00001947"/>
    </source>
</evidence>
<evidence type="ECO:0000313" key="2">
    <source>
        <dbReference type="EMBL" id="OAA83851.1"/>
    </source>
</evidence>
<dbReference type="PIRSF" id="PIRSF010386">
    <property type="entry name" value="RocB"/>
    <property type="match status" value="1"/>
</dbReference>
<dbReference type="SUPFAM" id="SSF53187">
    <property type="entry name" value="Zn-dependent exopeptidases"/>
    <property type="match status" value="1"/>
</dbReference>
<gene>
    <name evidence="2" type="primary">dapE_1</name>
    <name evidence="2" type="ORF">WY13_02980</name>
</gene>
<sequence length="543" mass="62178">MSFKKNVYDTMRELISVPSISGTKEECTAAEKIYEKILEIPYFKDNPENLGIEQIEDDPLGRSFVWAVVNGKENSPNSFILSGHLDVVGVEEFGHLKSMAFDVDECTKRISELNLDEDALEDFKSGDWIFGRGTADMKFGVALNMELLREFSKERNFKGNLLLLVVPGEESNSEGMIAAAPFLLKLKEERKYNYCGMIISEPSIPERGEKESKRLYIGSVGKIMPLFFCVGKETHVGESLRGLNPNLLVSEINKLMECNPDLSDSIYDTVTPPPMCLKQMDLKEMYSVQSPLYSTAYYNILTLQASYDEILSNLKKLAQNAFENVLKDISKKREKFAKKSSQKLKFDNIEACVITYKEMLYEVKSTHKDFEKYIDEKVKEWKNEKLDNQTIAINIVKATYELYENKRPMIIISFIPPYYPHKHLKAENSEDGKFINAVDSTIKYAGEKFQESIIKTNYFMGISDASYTGINPDIPLTELISNIVGYDIIYKLPVRELSKLNIPVVIFGGQGKDLHKYTERLNVPYSFEVIPELYRHMIYYVLS</sequence>
<dbReference type="PANTHER" id="PTHR42994:SF2">
    <property type="entry name" value="PEPTIDASE"/>
    <property type="match status" value="1"/>
</dbReference>
<dbReference type="EC" id="3.5.1.18" evidence="2"/>
<dbReference type="PATRIC" id="fig|1538.10.peg.2999"/>
<dbReference type="RefSeq" id="WP_063556317.1">
    <property type="nucleotide sequence ID" value="NZ_LITT01000046.1"/>
</dbReference>
<dbReference type="Pfam" id="PF01546">
    <property type="entry name" value="Peptidase_M20"/>
    <property type="match status" value="1"/>
</dbReference>
<dbReference type="PANTHER" id="PTHR42994">
    <property type="entry name" value="PEPTIDASE T"/>
    <property type="match status" value="1"/>
</dbReference>
<dbReference type="Proteomes" id="UP000077407">
    <property type="component" value="Unassembled WGS sequence"/>
</dbReference>